<feature type="non-terminal residue" evidence="1">
    <location>
        <position position="64"/>
    </location>
</feature>
<keyword evidence="2" id="KW-1185">Reference proteome</keyword>
<dbReference type="Proteomes" id="UP001516400">
    <property type="component" value="Unassembled WGS sequence"/>
</dbReference>
<sequence length="64" mass="7117">MQGEQIMNSTVVSSKLHNDKFLVALNNEIVISALSNKFKVKPGVWPPLTFRPVYLDNFIVGLGT</sequence>
<accession>A0ABD2P1N3</accession>
<proteinExistence type="predicted"/>
<name>A0ABD2P1N3_9CUCU</name>
<dbReference type="AlphaFoldDB" id="A0ABD2P1N3"/>
<protein>
    <submittedName>
        <fullName evidence="1">Uncharacterized protein</fullName>
    </submittedName>
</protein>
<evidence type="ECO:0000313" key="2">
    <source>
        <dbReference type="Proteomes" id="UP001516400"/>
    </source>
</evidence>
<comment type="caution">
    <text evidence="1">The sequence shown here is derived from an EMBL/GenBank/DDBJ whole genome shotgun (WGS) entry which is preliminary data.</text>
</comment>
<organism evidence="1 2">
    <name type="scientific">Cryptolaemus montrouzieri</name>
    <dbReference type="NCBI Taxonomy" id="559131"/>
    <lineage>
        <taxon>Eukaryota</taxon>
        <taxon>Metazoa</taxon>
        <taxon>Ecdysozoa</taxon>
        <taxon>Arthropoda</taxon>
        <taxon>Hexapoda</taxon>
        <taxon>Insecta</taxon>
        <taxon>Pterygota</taxon>
        <taxon>Neoptera</taxon>
        <taxon>Endopterygota</taxon>
        <taxon>Coleoptera</taxon>
        <taxon>Polyphaga</taxon>
        <taxon>Cucujiformia</taxon>
        <taxon>Coccinelloidea</taxon>
        <taxon>Coccinellidae</taxon>
        <taxon>Scymninae</taxon>
        <taxon>Scymnini</taxon>
        <taxon>Cryptolaemus</taxon>
    </lineage>
</organism>
<evidence type="ECO:0000313" key="1">
    <source>
        <dbReference type="EMBL" id="KAL3284860.1"/>
    </source>
</evidence>
<gene>
    <name evidence="1" type="ORF">HHI36_018998</name>
</gene>
<reference evidence="1 2" key="1">
    <citation type="journal article" date="2021" name="BMC Biol.">
        <title>Horizontally acquired antibacterial genes associated with adaptive radiation of ladybird beetles.</title>
        <authorList>
            <person name="Li H.S."/>
            <person name="Tang X.F."/>
            <person name="Huang Y.H."/>
            <person name="Xu Z.Y."/>
            <person name="Chen M.L."/>
            <person name="Du X.Y."/>
            <person name="Qiu B.Y."/>
            <person name="Chen P.T."/>
            <person name="Zhang W."/>
            <person name="Slipinski A."/>
            <person name="Escalona H.E."/>
            <person name="Waterhouse R.M."/>
            <person name="Zwick A."/>
            <person name="Pang H."/>
        </authorList>
    </citation>
    <scope>NUCLEOTIDE SEQUENCE [LARGE SCALE GENOMIC DNA]</scope>
    <source>
        <strain evidence="1">SYSU2018</strain>
    </source>
</reference>
<dbReference type="EMBL" id="JABFTP020000165">
    <property type="protein sequence ID" value="KAL3284860.1"/>
    <property type="molecule type" value="Genomic_DNA"/>
</dbReference>